<dbReference type="Proteomes" id="UP000320762">
    <property type="component" value="Unassembled WGS sequence"/>
</dbReference>
<proteinExistence type="predicted"/>
<accession>A0A550BV46</accession>
<name>A0A550BV46_9AGAR</name>
<evidence type="ECO:0000313" key="2">
    <source>
        <dbReference type="EMBL" id="TRM56424.1"/>
    </source>
</evidence>
<feature type="compositionally biased region" description="Polar residues" evidence="1">
    <location>
        <begin position="39"/>
        <end position="50"/>
    </location>
</feature>
<dbReference type="EMBL" id="VDMD01000070">
    <property type="protein sequence ID" value="TRM56424.1"/>
    <property type="molecule type" value="Genomic_DNA"/>
</dbReference>
<comment type="caution">
    <text evidence="2">The sequence shown here is derived from an EMBL/GenBank/DDBJ whole genome shotgun (WGS) entry which is preliminary data.</text>
</comment>
<protein>
    <submittedName>
        <fullName evidence="2">Uncharacterized protein</fullName>
    </submittedName>
</protein>
<feature type="non-terminal residue" evidence="2">
    <location>
        <position position="50"/>
    </location>
</feature>
<dbReference type="AlphaFoldDB" id="A0A550BV46"/>
<evidence type="ECO:0000313" key="3">
    <source>
        <dbReference type="Proteomes" id="UP000320762"/>
    </source>
</evidence>
<keyword evidence="3" id="KW-1185">Reference proteome</keyword>
<gene>
    <name evidence="2" type="ORF">BD626DRAFT_519755</name>
</gene>
<organism evidence="2 3">
    <name type="scientific">Schizophyllum amplum</name>
    <dbReference type="NCBI Taxonomy" id="97359"/>
    <lineage>
        <taxon>Eukaryota</taxon>
        <taxon>Fungi</taxon>
        <taxon>Dikarya</taxon>
        <taxon>Basidiomycota</taxon>
        <taxon>Agaricomycotina</taxon>
        <taxon>Agaricomycetes</taxon>
        <taxon>Agaricomycetidae</taxon>
        <taxon>Agaricales</taxon>
        <taxon>Schizophyllaceae</taxon>
        <taxon>Schizophyllum</taxon>
    </lineage>
</organism>
<sequence length="50" mass="5389">MSAPADPLFPTFLPVSSCFTQSSIPYTQQPTPPSMLDTHATQTGSNEFTI</sequence>
<reference evidence="2 3" key="1">
    <citation type="journal article" date="2019" name="New Phytol.">
        <title>Comparative genomics reveals unique wood-decay strategies and fruiting body development in the Schizophyllaceae.</title>
        <authorList>
            <person name="Almasi E."/>
            <person name="Sahu N."/>
            <person name="Krizsan K."/>
            <person name="Balint B."/>
            <person name="Kovacs G.M."/>
            <person name="Kiss B."/>
            <person name="Cseklye J."/>
            <person name="Drula E."/>
            <person name="Henrissat B."/>
            <person name="Nagy I."/>
            <person name="Chovatia M."/>
            <person name="Adam C."/>
            <person name="LaButti K."/>
            <person name="Lipzen A."/>
            <person name="Riley R."/>
            <person name="Grigoriev I.V."/>
            <person name="Nagy L.G."/>
        </authorList>
    </citation>
    <scope>NUCLEOTIDE SEQUENCE [LARGE SCALE GENOMIC DNA]</scope>
    <source>
        <strain evidence="2 3">NL-1724</strain>
    </source>
</reference>
<evidence type="ECO:0000256" key="1">
    <source>
        <dbReference type="SAM" id="MobiDB-lite"/>
    </source>
</evidence>
<feature type="region of interest" description="Disordered" evidence="1">
    <location>
        <begin position="24"/>
        <end position="50"/>
    </location>
</feature>